<proteinExistence type="predicted"/>
<dbReference type="SUPFAM" id="SSF52540">
    <property type="entry name" value="P-loop containing nucleoside triphosphate hydrolases"/>
    <property type="match status" value="1"/>
</dbReference>
<protein>
    <submittedName>
        <fullName evidence="1">Uncharacterized protein</fullName>
    </submittedName>
</protein>
<dbReference type="EMBL" id="WJIE01000006">
    <property type="protein sequence ID" value="MRG94454.1"/>
    <property type="molecule type" value="Genomic_DNA"/>
</dbReference>
<evidence type="ECO:0000313" key="1">
    <source>
        <dbReference type="EMBL" id="MRG94454.1"/>
    </source>
</evidence>
<comment type="caution">
    <text evidence="1">The sequence shown here is derived from an EMBL/GenBank/DDBJ whole genome shotgun (WGS) entry which is preliminary data.</text>
</comment>
<accession>A0A6N7PWI8</accession>
<dbReference type="RefSeq" id="WP_153821309.1">
    <property type="nucleotide sequence ID" value="NZ_WJIE01000006.1"/>
</dbReference>
<dbReference type="Proteomes" id="UP000440224">
    <property type="component" value="Unassembled WGS sequence"/>
</dbReference>
<gene>
    <name evidence="1" type="ORF">GF068_21395</name>
</gene>
<organism evidence="1 2">
    <name type="scientific">Polyangium spumosum</name>
    <dbReference type="NCBI Taxonomy" id="889282"/>
    <lineage>
        <taxon>Bacteria</taxon>
        <taxon>Pseudomonadati</taxon>
        <taxon>Myxococcota</taxon>
        <taxon>Polyangia</taxon>
        <taxon>Polyangiales</taxon>
        <taxon>Polyangiaceae</taxon>
        <taxon>Polyangium</taxon>
    </lineage>
</organism>
<name>A0A6N7PWI8_9BACT</name>
<dbReference type="InterPro" id="IPR027417">
    <property type="entry name" value="P-loop_NTPase"/>
</dbReference>
<dbReference type="AlphaFoldDB" id="A0A6N7PWI8"/>
<keyword evidence="2" id="KW-1185">Reference proteome</keyword>
<reference evidence="1 2" key="1">
    <citation type="submission" date="2019-10" db="EMBL/GenBank/DDBJ databases">
        <title>A soil myxobacterium in the family Polyangiaceae.</title>
        <authorList>
            <person name="Li Y."/>
            <person name="Wang J."/>
        </authorList>
    </citation>
    <scope>NUCLEOTIDE SEQUENCE [LARGE SCALE GENOMIC DNA]</scope>
    <source>
        <strain evidence="1 2">DSM 14734</strain>
    </source>
</reference>
<evidence type="ECO:0000313" key="2">
    <source>
        <dbReference type="Proteomes" id="UP000440224"/>
    </source>
</evidence>
<sequence>MTSDDREELLLSLRSGTRSAETAGRAGRSFYPVAEHLRVLEPEVVLVVGDPGAGKTLLFNVLSSDTLRGAAMRRASGVRVVRGEAEWLRGYPMARWPRPPDGHILLHQDHAHEETAATKFWLSSLVDALQPHFAGDPASALVVLESLDRRLAQEDRWAFVTYDALETLAGGTVRGLLRLWAEHGRRWSRIRPKMFLRTDIYKYHVRDIVDEMIKSYGDHVELSWSDKNLYGAMLKHLANLSNAWFLYCKRSSGDRVRFDFDPVLEHIPILARREDARSFVERLVGRYMGAAKVKGEAFSWLLDHLRDGNGKVFPRSLFLLLENAAALELENGHASGSQVLSPIALRNALDDGSQAHVQEIATEIRWLPKLKVCLHSDPRVPWESRHVLVAALAAGWDVWSGEDQDSRPPASSPEQLVDMLLDLGIVRDRGNGKYDVPDLYLHGLGLKRKGGVSKGTRQSAR</sequence>
<dbReference type="OrthoDB" id="8444549at2"/>